<comment type="caution">
    <text evidence="2">The sequence shown here is derived from an EMBL/GenBank/DDBJ whole genome shotgun (WGS) entry which is preliminary data.</text>
</comment>
<dbReference type="Pfam" id="PF08867">
    <property type="entry name" value="FRG"/>
    <property type="match status" value="1"/>
</dbReference>
<feature type="domain" description="FRG" evidence="1">
    <location>
        <begin position="82"/>
        <end position="199"/>
    </location>
</feature>
<dbReference type="InterPro" id="IPR014966">
    <property type="entry name" value="FRG-dom"/>
</dbReference>
<gene>
    <name evidence="2" type="ORF">DPF_2220</name>
</gene>
<organism evidence="2 3">
    <name type="scientific">Desulfoplanes formicivorans</name>
    <dbReference type="NCBI Taxonomy" id="1592317"/>
    <lineage>
        <taxon>Bacteria</taxon>
        <taxon>Pseudomonadati</taxon>
        <taxon>Thermodesulfobacteriota</taxon>
        <taxon>Desulfovibrionia</taxon>
        <taxon>Desulfovibrionales</taxon>
        <taxon>Desulfoplanaceae</taxon>
        <taxon>Desulfoplanes</taxon>
    </lineage>
</organism>
<accession>A0A194AJJ6</accession>
<reference evidence="3" key="1">
    <citation type="submission" date="2016-06" db="EMBL/GenBank/DDBJ databases">
        <title>Draft genome sequence of Desulfoplanes formicivorans strain Pf12B.</title>
        <authorList>
            <person name="Watanabe M."/>
            <person name="Kojima H."/>
            <person name="Fukui M."/>
        </authorList>
    </citation>
    <scope>NUCLEOTIDE SEQUENCE [LARGE SCALE GENOMIC DNA]</scope>
    <source>
        <strain evidence="3">Pf12B</strain>
    </source>
</reference>
<dbReference type="AlphaFoldDB" id="A0A194AJJ6"/>
<evidence type="ECO:0000313" key="2">
    <source>
        <dbReference type="EMBL" id="GAU09493.1"/>
    </source>
</evidence>
<sequence>MTTNSDNYITVQLNTAKMKKQQKRHGKHVLSFQEYIGMLLPFNVSNDNVIINQIGCITSGNEDDLFLVQTSENTYRMMPGPEFSPRLYRGQSEYYPNCKPSLFRDQYTYKDQIYWTIKRLDLFNLIKFHPAVNDIMMNWRFDGLQFDFNLQAIAQHYQYPTKMLDLTRSKKVAMFFATHDFSQGIDNPKAAVGNLAVLYTIDIAKMIKTRHKTTDMMPIGLDPFPRPFAQKAFGLELGKNENLEHFPGVYTEKFIVTEDLAQKYSDAVGGAISLFPKDPFEDLIDSLRQNKTVTYKSIELSIQNNLLPSELSYEDVKSIILNEGYKITNQPIQCPENDILKKTANEWRRRRDLYIKNIKYRGCSDPL</sequence>
<evidence type="ECO:0000313" key="3">
    <source>
        <dbReference type="Proteomes" id="UP000095200"/>
    </source>
</evidence>
<dbReference type="RefSeq" id="WP_083254663.1">
    <property type="nucleotide sequence ID" value="NZ_BDFE01000017.1"/>
</dbReference>
<dbReference type="Proteomes" id="UP000095200">
    <property type="component" value="Unassembled WGS sequence"/>
</dbReference>
<protein>
    <recommendedName>
        <fullName evidence="1">FRG domain-containing protein</fullName>
    </recommendedName>
</protein>
<proteinExistence type="predicted"/>
<keyword evidence="3" id="KW-1185">Reference proteome</keyword>
<dbReference type="OrthoDB" id="5418544at2"/>
<dbReference type="EMBL" id="BDFE01000017">
    <property type="protein sequence ID" value="GAU09493.1"/>
    <property type="molecule type" value="Genomic_DNA"/>
</dbReference>
<dbReference type="SMART" id="SM00901">
    <property type="entry name" value="FRG"/>
    <property type="match status" value="1"/>
</dbReference>
<evidence type="ECO:0000259" key="1">
    <source>
        <dbReference type="SMART" id="SM00901"/>
    </source>
</evidence>
<name>A0A194AJJ6_9BACT</name>